<evidence type="ECO:0000313" key="10">
    <source>
        <dbReference type="EMBL" id="QCT94167.1"/>
    </source>
</evidence>
<dbReference type="PANTHER" id="PTHR11048">
    <property type="entry name" value="PRENYLTRANSFERASES"/>
    <property type="match status" value="1"/>
</dbReference>
<dbReference type="InterPro" id="IPR006371">
    <property type="entry name" value="Polyprenyltransferase_UbiA-li"/>
</dbReference>
<dbReference type="Pfam" id="PF01040">
    <property type="entry name" value="UbiA"/>
    <property type="match status" value="1"/>
</dbReference>
<evidence type="ECO:0000256" key="5">
    <source>
        <dbReference type="ARBA" id="ARBA00022679"/>
    </source>
</evidence>
<evidence type="ECO:0000256" key="3">
    <source>
        <dbReference type="ARBA" id="ARBA00005985"/>
    </source>
</evidence>
<dbReference type="Gene3D" id="1.20.120.1780">
    <property type="entry name" value="UbiA prenyltransferase"/>
    <property type="match status" value="1"/>
</dbReference>
<comment type="similarity">
    <text evidence="3">Belongs to the UbiA prenyltransferase family.</text>
</comment>
<evidence type="ECO:0000256" key="8">
    <source>
        <dbReference type="ARBA" id="ARBA00023136"/>
    </source>
</evidence>
<feature type="transmembrane region" description="Helical" evidence="9">
    <location>
        <begin position="164"/>
        <end position="185"/>
    </location>
</feature>
<dbReference type="GO" id="GO:0008412">
    <property type="term" value="F:4-hydroxybenzoate polyprenyltransferase activity"/>
    <property type="evidence" value="ECO:0007669"/>
    <property type="project" value="UniProtKB-EC"/>
</dbReference>
<accession>A0ABX5V9Y0</accession>
<evidence type="ECO:0000256" key="6">
    <source>
        <dbReference type="ARBA" id="ARBA00022692"/>
    </source>
</evidence>
<protein>
    <submittedName>
        <fullName evidence="10">4-hydroxybenzoate polyprenyltransferase</fullName>
        <ecNumber evidence="10">2.5.1.39</ecNumber>
    </submittedName>
</protein>
<evidence type="ECO:0000256" key="4">
    <source>
        <dbReference type="ARBA" id="ARBA00022475"/>
    </source>
</evidence>
<dbReference type="InterPro" id="IPR039653">
    <property type="entry name" value="Prenyltransferase"/>
</dbReference>
<dbReference type="InterPro" id="IPR000537">
    <property type="entry name" value="UbiA_prenyltransferase"/>
</dbReference>
<evidence type="ECO:0000256" key="7">
    <source>
        <dbReference type="ARBA" id="ARBA00022989"/>
    </source>
</evidence>
<dbReference type="NCBIfam" id="NF041585">
    <property type="entry name" value="MqnP_Cj_Hp"/>
    <property type="match status" value="1"/>
</dbReference>
<keyword evidence="4" id="KW-1003">Cell membrane</keyword>
<feature type="transmembrane region" description="Helical" evidence="9">
    <location>
        <begin position="92"/>
        <end position="109"/>
    </location>
</feature>
<keyword evidence="8 9" id="KW-0472">Membrane</keyword>
<name>A0ABX5V9Y0_9BACT</name>
<evidence type="ECO:0000256" key="1">
    <source>
        <dbReference type="ARBA" id="ARBA00001946"/>
    </source>
</evidence>
<feature type="transmembrane region" description="Helical" evidence="9">
    <location>
        <begin position="206"/>
        <end position="226"/>
    </location>
</feature>
<dbReference type="Proteomes" id="UP000306825">
    <property type="component" value="Chromosome"/>
</dbReference>
<dbReference type="NCBIfam" id="TIGR01475">
    <property type="entry name" value="ubiA_other"/>
    <property type="match status" value="1"/>
</dbReference>
<dbReference type="CDD" id="cd13959">
    <property type="entry name" value="PT_UbiA_COQ2"/>
    <property type="match status" value="1"/>
</dbReference>
<reference evidence="10 11" key="1">
    <citation type="submission" date="2019-05" db="EMBL/GenBank/DDBJ databases">
        <title>A comparative analysis of the Nautiliaceae.</title>
        <authorList>
            <person name="Grosche A."/>
            <person name="Smedile F."/>
            <person name="Vetriani C."/>
        </authorList>
    </citation>
    <scope>NUCLEOTIDE SEQUENCE [LARGE SCALE GENOMIC DNA]</scope>
    <source>
        <strain evidence="10 11">TB-2</strain>
    </source>
</reference>
<evidence type="ECO:0000313" key="11">
    <source>
        <dbReference type="Proteomes" id="UP000306825"/>
    </source>
</evidence>
<dbReference type="EC" id="2.5.1.39" evidence="10"/>
<feature type="transmembrane region" description="Helical" evidence="9">
    <location>
        <begin position="232"/>
        <end position="249"/>
    </location>
</feature>
<feature type="transmembrane region" description="Helical" evidence="9">
    <location>
        <begin position="261"/>
        <end position="282"/>
    </location>
</feature>
<dbReference type="NCBIfam" id="NF009515">
    <property type="entry name" value="PRK12874.1"/>
    <property type="match status" value="1"/>
</dbReference>
<proteinExistence type="inferred from homology"/>
<gene>
    <name evidence="10" type="ORF">FE773_02940</name>
</gene>
<feature type="transmembrane region" description="Helical" evidence="9">
    <location>
        <begin position="138"/>
        <end position="158"/>
    </location>
</feature>
<keyword evidence="5 10" id="KW-0808">Transferase</keyword>
<evidence type="ECO:0000256" key="2">
    <source>
        <dbReference type="ARBA" id="ARBA00004141"/>
    </source>
</evidence>
<feature type="transmembrane region" description="Helical" evidence="9">
    <location>
        <begin position="21"/>
        <end position="40"/>
    </location>
</feature>
<keyword evidence="7 9" id="KW-1133">Transmembrane helix</keyword>
<comment type="subcellular location">
    <subcellularLocation>
        <location evidence="2">Membrane</location>
        <topology evidence="2">Multi-pass membrane protein</topology>
    </subcellularLocation>
</comment>
<comment type="cofactor">
    <cofactor evidence="1">
        <name>Mg(2+)</name>
        <dbReference type="ChEBI" id="CHEBI:18420"/>
    </cofactor>
</comment>
<keyword evidence="11" id="KW-1185">Reference proteome</keyword>
<keyword evidence="6 9" id="KW-0812">Transmembrane</keyword>
<dbReference type="Gene3D" id="1.10.357.140">
    <property type="entry name" value="UbiA prenyltransferase"/>
    <property type="match status" value="1"/>
</dbReference>
<dbReference type="PANTHER" id="PTHR11048:SF28">
    <property type="entry name" value="4-HYDROXYBENZOATE POLYPRENYLTRANSFERASE, MITOCHONDRIAL"/>
    <property type="match status" value="1"/>
</dbReference>
<sequence length="287" mass="32878">MNTYLRKYMKKYLELVKFSHTIFSIPFILIGMIVATHSWFGWKLLILGILAAITARNFAMAVNRYLDREFDAKNPRTANRVSVTGKVSENEMLMFIIINAFIFIFISYLINDLAFKLSIPILFILGIYSYFKRFSEFAHLILGISLGLAPIAGVIAVSENIPCWSVFLAFGVMFWVAGFDILYSLQDIEFDKKEGLFSIPSVVGERGAIFISKLFHILAVVFWLLFVIYAKLGFFSYLAVIISAVMLYYEHKLIEKDFKNIPKAFFDVNGFLGIIFLILIILDKVLL</sequence>
<dbReference type="EMBL" id="CP040463">
    <property type="protein sequence ID" value="QCT94167.1"/>
    <property type="molecule type" value="Genomic_DNA"/>
</dbReference>
<organism evidence="10 11">
    <name type="scientific">Caminibacter mediatlanticus TB-2</name>
    <dbReference type="NCBI Taxonomy" id="391592"/>
    <lineage>
        <taxon>Bacteria</taxon>
        <taxon>Pseudomonadati</taxon>
        <taxon>Campylobacterota</taxon>
        <taxon>Epsilonproteobacteria</taxon>
        <taxon>Nautiliales</taxon>
        <taxon>Nautiliaceae</taxon>
        <taxon>Caminibacter</taxon>
    </lineage>
</organism>
<feature type="transmembrane region" description="Helical" evidence="9">
    <location>
        <begin position="46"/>
        <end position="66"/>
    </location>
</feature>
<dbReference type="InterPro" id="IPR044878">
    <property type="entry name" value="UbiA_sf"/>
</dbReference>
<evidence type="ECO:0000256" key="9">
    <source>
        <dbReference type="SAM" id="Phobius"/>
    </source>
</evidence>